<evidence type="ECO:0000313" key="4">
    <source>
        <dbReference type="EMBL" id="OIQ88268.1"/>
    </source>
</evidence>
<dbReference type="PANTHER" id="PTHR43531:SF11">
    <property type="entry name" value="METHYL-ACCEPTING CHEMOTAXIS PROTEIN 3"/>
    <property type="match status" value="1"/>
</dbReference>
<dbReference type="GO" id="GO:0006935">
    <property type="term" value="P:chemotaxis"/>
    <property type="evidence" value="ECO:0007669"/>
    <property type="project" value="UniProtKB-KW"/>
</dbReference>
<feature type="transmembrane region" description="Helical" evidence="2">
    <location>
        <begin position="39"/>
        <end position="62"/>
    </location>
</feature>
<dbReference type="GO" id="GO:0007165">
    <property type="term" value="P:signal transduction"/>
    <property type="evidence" value="ECO:0007669"/>
    <property type="project" value="InterPro"/>
</dbReference>
<dbReference type="Gene3D" id="1.10.287.950">
    <property type="entry name" value="Methyl-accepting chemotaxis protein"/>
    <property type="match status" value="1"/>
</dbReference>
<dbReference type="SMART" id="SM00283">
    <property type="entry name" value="MA"/>
    <property type="match status" value="1"/>
</dbReference>
<accession>A0A1J5R873</accession>
<dbReference type="PRINTS" id="PR00260">
    <property type="entry name" value="CHEMTRNSDUCR"/>
</dbReference>
<dbReference type="InterPro" id="IPR004089">
    <property type="entry name" value="MCPsignal_dom"/>
</dbReference>
<dbReference type="InterPro" id="IPR004090">
    <property type="entry name" value="Chemotax_Me-accpt_rcpt"/>
</dbReference>
<keyword evidence="1" id="KW-0145">Chemotaxis</keyword>
<protein>
    <submittedName>
        <fullName evidence="4">Methyl-accepting chemotaxis protein I</fullName>
    </submittedName>
</protein>
<dbReference type="EMBL" id="MLJW01000379">
    <property type="protein sequence ID" value="OIQ88268.1"/>
    <property type="molecule type" value="Genomic_DNA"/>
</dbReference>
<keyword evidence="2" id="KW-0472">Membrane</keyword>
<dbReference type="Pfam" id="PF00015">
    <property type="entry name" value="MCPsignal"/>
    <property type="match status" value="1"/>
</dbReference>
<feature type="domain" description="Methyl-accepting transducer" evidence="3">
    <location>
        <begin position="121"/>
        <end position="336"/>
    </location>
</feature>
<gene>
    <name evidence="4" type="primary">tsr_10</name>
    <name evidence="4" type="ORF">GALL_298460</name>
</gene>
<dbReference type="PROSITE" id="PS50111">
    <property type="entry name" value="CHEMOTAXIS_TRANSDUC_2"/>
    <property type="match status" value="1"/>
</dbReference>
<keyword evidence="2" id="KW-0812">Transmembrane</keyword>
<dbReference type="PANTHER" id="PTHR43531">
    <property type="entry name" value="PROTEIN ICFG"/>
    <property type="match status" value="1"/>
</dbReference>
<reference evidence="4" key="1">
    <citation type="submission" date="2016-10" db="EMBL/GenBank/DDBJ databases">
        <title>Sequence of Gallionella enrichment culture.</title>
        <authorList>
            <person name="Poehlein A."/>
            <person name="Muehling M."/>
            <person name="Daniel R."/>
        </authorList>
    </citation>
    <scope>NUCLEOTIDE SEQUENCE</scope>
</reference>
<dbReference type="InterPro" id="IPR051310">
    <property type="entry name" value="MCP_chemotaxis"/>
</dbReference>
<organism evidence="4">
    <name type="scientific">mine drainage metagenome</name>
    <dbReference type="NCBI Taxonomy" id="410659"/>
    <lineage>
        <taxon>unclassified sequences</taxon>
        <taxon>metagenomes</taxon>
        <taxon>ecological metagenomes</taxon>
    </lineage>
</organism>
<evidence type="ECO:0000256" key="2">
    <source>
        <dbReference type="SAM" id="Phobius"/>
    </source>
</evidence>
<dbReference type="GO" id="GO:0004888">
    <property type="term" value="F:transmembrane signaling receptor activity"/>
    <property type="evidence" value="ECO:0007669"/>
    <property type="project" value="InterPro"/>
</dbReference>
<keyword evidence="2" id="KW-1133">Transmembrane helix</keyword>
<comment type="caution">
    <text evidence="4">The sequence shown here is derived from an EMBL/GenBank/DDBJ whole genome shotgun (WGS) entry which is preliminary data.</text>
</comment>
<sequence>MNMPEGAYRLRRRLAIACGVPAAMALAFAVAVRFGLASSIWACAAYALAAVLVAALAGRFVWAAVVGTLGAEPAELLRLTRAVAAGELTLPAATPAPRGVLGAVHTLAQRVTEAMADVHIAHDDLLRIAREILDASQSLSRGALEQTRSVVETSTTLQQFETTIRETAQNTQQTATLAVDAAARAEQGGASVRDTLARMRTIVERISVVSDIAEQTHMLALNAAIEAGRAGAQGRGFGVVAAEVRKLAERTQATAREIDGLAAGSLEQAQAAGERIAAIIPSVQRTSDLLGEVNAANGEQASGIGRITAVIHDISDASQRSAAASEELTVAAESIRIYTDDLAQALGHFRLGDAAIATQQRLRAKRNEQRTLSGASPLTAASAAAVDGANKVRQRMLELIESGQTSEAALFDDHYRELGVVAGSMRFDSQHTRLFAEHMQPLYDEILARSADFRFALATDRNGYAATHNSKFDQSLTGDDAKDVARSRVKRIFGDPAGLSAARNTKPLLCQVYARDTGEIVHEVDAPIHLGKRLWGNFRIGFEHA</sequence>
<evidence type="ECO:0000259" key="3">
    <source>
        <dbReference type="PROSITE" id="PS50111"/>
    </source>
</evidence>
<dbReference type="GO" id="GO:0005886">
    <property type="term" value="C:plasma membrane"/>
    <property type="evidence" value="ECO:0007669"/>
    <property type="project" value="TreeGrafter"/>
</dbReference>
<name>A0A1J5R873_9ZZZZ</name>
<dbReference type="SUPFAM" id="SSF58104">
    <property type="entry name" value="Methyl-accepting chemotaxis protein (MCP) signaling domain"/>
    <property type="match status" value="1"/>
</dbReference>
<proteinExistence type="predicted"/>
<dbReference type="AlphaFoldDB" id="A0A1J5R873"/>
<evidence type="ECO:0000256" key="1">
    <source>
        <dbReference type="ARBA" id="ARBA00022500"/>
    </source>
</evidence>